<comment type="caution">
    <text evidence="1">The sequence shown here is derived from an EMBL/GenBank/DDBJ whole genome shotgun (WGS) entry which is preliminary data.</text>
</comment>
<organism evidence="1 2">
    <name type="scientific">Tumebacillus flagellatus</name>
    <dbReference type="NCBI Taxonomy" id="1157490"/>
    <lineage>
        <taxon>Bacteria</taxon>
        <taxon>Bacillati</taxon>
        <taxon>Bacillota</taxon>
        <taxon>Bacilli</taxon>
        <taxon>Bacillales</taxon>
        <taxon>Alicyclobacillaceae</taxon>
        <taxon>Tumebacillus</taxon>
    </lineage>
</organism>
<dbReference type="Proteomes" id="UP000027931">
    <property type="component" value="Unassembled WGS sequence"/>
</dbReference>
<dbReference type="EMBL" id="JMIR01000009">
    <property type="protein sequence ID" value="KEO83707.1"/>
    <property type="molecule type" value="Genomic_DNA"/>
</dbReference>
<proteinExistence type="predicted"/>
<evidence type="ECO:0000313" key="1">
    <source>
        <dbReference type="EMBL" id="KEO83707.1"/>
    </source>
</evidence>
<protein>
    <submittedName>
        <fullName evidence="1">Uncharacterized protein</fullName>
    </submittedName>
</protein>
<dbReference type="PANTHER" id="PTHR39183:SF1">
    <property type="entry name" value="SPORE COAT PROTEIN F-LIKE PROTEIN YHCQ"/>
    <property type="match status" value="1"/>
</dbReference>
<dbReference type="AlphaFoldDB" id="A0A074MCV4"/>
<dbReference type="PANTHER" id="PTHR39183">
    <property type="entry name" value="SPORE COAT PROTEIN F-LIKE PROTEIN YHCQ"/>
    <property type="match status" value="1"/>
</dbReference>
<dbReference type="Pfam" id="PF07875">
    <property type="entry name" value="Coat_F"/>
    <property type="match status" value="1"/>
</dbReference>
<dbReference type="OrthoDB" id="2901397at2"/>
<accession>A0A074MCV4</accession>
<name>A0A074MCV4_9BACL</name>
<reference evidence="1 2" key="1">
    <citation type="journal article" date="2013" name="Int. J. Syst. Evol. Microbiol.">
        <title>Tumebacillus flagellatus sp. nov., an alpha-amylase/pullulanase-producing bacterium isolated from cassava wastewater.</title>
        <authorList>
            <person name="Wang Q."/>
            <person name="Xie N."/>
            <person name="Qin Y."/>
            <person name="Shen N."/>
            <person name="Zhu J."/>
            <person name="Mi H."/>
            <person name="Huang R."/>
        </authorList>
    </citation>
    <scope>NUCLEOTIDE SEQUENCE [LARGE SCALE GENOMIC DNA]</scope>
    <source>
        <strain evidence="1 2">GST4</strain>
    </source>
</reference>
<evidence type="ECO:0000313" key="2">
    <source>
        <dbReference type="Proteomes" id="UP000027931"/>
    </source>
</evidence>
<gene>
    <name evidence="1" type="ORF">EL26_08635</name>
</gene>
<dbReference type="RefSeq" id="WP_038086599.1">
    <property type="nucleotide sequence ID" value="NZ_JMIR01000009.1"/>
</dbReference>
<dbReference type="InterPro" id="IPR012851">
    <property type="entry name" value="Spore_coat_CotF-like"/>
</dbReference>
<keyword evidence="2" id="KW-1185">Reference proteome</keyword>
<dbReference type="eggNOG" id="COG5577">
    <property type="taxonomic scope" value="Bacteria"/>
</dbReference>
<sequence>MQTDDLANYMDLLPLADPTVAMDFLLTAKTGVRNLSIAVTEIGNPEAKAVVRKHLDQAVLLHEQISQLMMSKGWLHPYDPNTQFQLDQTSATAVLKIANLKLWPEKFERANPDMQA</sequence>